<evidence type="ECO:0000256" key="2">
    <source>
        <dbReference type="SAM" id="MobiDB-lite"/>
    </source>
</evidence>
<dbReference type="SUPFAM" id="SSF53067">
    <property type="entry name" value="Actin-like ATPase domain"/>
    <property type="match status" value="1"/>
</dbReference>
<sequence length="331" mass="34502">MTQRLSATSTRTMAAERSRALFLGIDIGGTKVAVRAEHANGEVAHQSSFTWAPEAGLDDDIDRLRSHLLCLRRPPLAEGRVTGVGVALPTTLDADGRVTAWPNRPTWVGLDVLALLAEFFPGAEIRCADDGDLAAVAEARHSGHADVLYVGVGTGIGGGLVLDGRAYPALGEGSCELGHVVIDRSGPRCTCGRRGCVQAEASGPAVLRRAMALRGRPVSFHELAEGVRDRLPWAVGAVDHGCAALAVAVIGVAELVQPELVIIGGGFAAGIPGFVDVLESPPGVPGQTRSAAAETPTRRAGRGVVAARRAPGRARPPRLRHATHSGVRARW</sequence>
<dbReference type="AlphaFoldDB" id="L1L4E1"/>
<dbReference type="PANTHER" id="PTHR18964:SF149">
    <property type="entry name" value="BIFUNCTIONAL UDP-N-ACETYLGLUCOSAMINE 2-EPIMERASE_N-ACETYLMANNOSAMINE KINASE"/>
    <property type="match status" value="1"/>
</dbReference>
<dbReference type="Gene3D" id="3.30.420.40">
    <property type="match status" value="2"/>
</dbReference>
<protein>
    <submittedName>
        <fullName evidence="3">ROK family protein</fullName>
    </submittedName>
</protein>
<evidence type="ECO:0000313" key="3">
    <source>
        <dbReference type="EMBL" id="EKX67473.1"/>
    </source>
</evidence>
<evidence type="ECO:0000256" key="1">
    <source>
        <dbReference type="ARBA" id="ARBA00006479"/>
    </source>
</evidence>
<dbReference type="Pfam" id="PF00480">
    <property type="entry name" value="ROK"/>
    <property type="match status" value="1"/>
</dbReference>
<feature type="region of interest" description="Disordered" evidence="2">
    <location>
        <begin position="282"/>
        <end position="331"/>
    </location>
</feature>
<feature type="compositionally biased region" description="Basic residues" evidence="2">
    <location>
        <begin position="310"/>
        <end position="331"/>
    </location>
</feature>
<name>L1L4E1_9ACTN</name>
<comment type="caution">
    <text evidence="3">The sequence shown here is derived from an EMBL/GenBank/DDBJ whole genome shotgun (WGS) entry which is preliminary data.</text>
</comment>
<dbReference type="InterPro" id="IPR000600">
    <property type="entry name" value="ROK"/>
</dbReference>
<reference evidence="3 4" key="1">
    <citation type="submission" date="2012-11" db="EMBL/GenBank/DDBJ databases">
        <authorList>
            <person name="Huguet-Tapia J.C."/>
            <person name="Durkin A.S."/>
            <person name="Pettis G.S."/>
            <person name="Badger J.H."/>
        </authorList>
    </citation>
    <scope>NUCLEOTIDE SEQUENCE [LARGE SCALE GENOMIC DNA]</scope>
    <source>
        <strain evidence="3 4">91-03</strain>
    </source>
</reference>
<proteinExistence type="inferred from homology"/>
<comment type="similarity">
    <text evidence="1">Belongs to the ROK (NagC/XylR) family.</text>
</comment>
<organism evidence="3 4">
    <name type="scientific">Streptomyces ipomoeae 91-03</name>
    <dbReference type="NCBI Taxonomy" id="698759"/>
    <lineage>
        <taxon>Bacteria</taxon>
        <taxon>Bacillati</taxon>
        <taxon>Actinomycetota</taxon>
        <taxon>Actinomycetes</taxon>
        <taxon>Kitasatosporales</taxon>
        <taxon>Streptomycetaceae</taxon>
        <taxon>Streptomyces</taxon>
    </lineage>
</organism>
<dbReference type="PATRIC" id="fig|698759.3.peg.1962"/>
<dbReference type="RefSeq" id="WP_009306283.1">
    <property type="nucleotide sequence ID" value="NZ_AEJC01000150.1"/>
</dbReference>
<dbReference type="InterPro" id="IPR043129">
    <property type="entry name" value="ATPase_NBD"/>
</dbReference>
<dbReference type="EMBL" id="AEJC01000150">
    <property type="protein sequence ID" value="EKX67473.1"/>
    <property type="molecule type" value="Genomic_DNA"/>
</dbReference>
<accession>L1L4E1</accession>
<gene>
    <name evidence="3" type="ORF">STRIP9103_00438</name>
</gene>
<dbReference type="Proteomes" id="UP000010411">
    <property type="component" value="Unassembled WGS sequence"/>
</dbReference>
<dbReference type="PANTHER" id="PTHR18964">
    <property type="entry name" value="ROK (REPRESSOR, ORF, KINASE) FAMILY"/>
    <property type="match status" value="1"/>
</dbReference>
<keyword evidence="4" id="KW-1185">Reference proteome</keyword>
<evidence type="ECO:0000313" key="4">
    <source>
        <dbReference type="Proteomes" id="UP000010411"/>
    </source>
</evidence>